<feature type="region of interest" description="Disordered" evidence="1">
    <location>
        <begin position="392"/>
        <end position="688"/>
    </location>
</feature>
<feature type="compositionally biased region" description="Low complexity" evidence="1">
    <location>
        <begin position="618"/>
        <end position="628"/>
    </location>
</feature>
<organism evidence="2 3">
    <name type="scientific">Dendryphion nanum</name>
    <dbReference type="NCBI Taxonomy" id="256645"/>
    <lineage>
        <taxon>Eukaryota</taxon>
        <taxon>Fungi</taxon>
        <taxon>Dikarya</taxon>
        <taxon>Ascomycota</taxon>
        <taxon>Pezizomycotina</taxon>
        <taxon>Dothideomycetes</taxon>
        <taxon>Pleosporomycetidae</taxon>
        <taxon>Pleosporales</taxon>
        <taxon>Torulaceae</taxon>
        <taxon>Dendryphion</taxon>
    </lineage>
</organism>
<feature type="compositionally biased region" description="Polar residues" evidence="1">
    <location>
        <begin position="393"/>
        <end position="419"/>
    </location>
</feature>
<feature type="region of interest" description="Disordered" evidence="1">
    <location>
        <begin position="233"/>
        <end position="279"/>
    </location>
</feature>
<feature type="compositionally biased region" description="Pro residues" evidence="1">
    <location>
        <begin position="586"/>
        <end position="596"/>
    </location>
</feature>
<proteinExistence type="predicted"/>
<keyword evidence="3" id="KW-1185">Reference proteome</keyword>
<evidence type="ECO:0000313" key="3">
    <source>
        <dbReference type="Proteomes" id="UP000700596"/>
    </source>
</evidence>
<feature type="compositionally biased region" description="Polar residues" evidence="1">
    <location>
        <begin position="249"/>
        <end position="262"/>
    </location>
</feature>
<evidence type="ECO:0000256" key="1">
    <source>
        <dbReference type="SAM" id="MobiDB-lite"/>
    </source>
</evidence>
<evidence type="ECO:0008006" key="4">
    <source>
        <dbReference type="Google" id="ProtNLM"/>
    </source>
</evidence>
<feature type="compositionally biased region" description="Pro residues" evidence="1">
    <location>
        <begin position="632"/>
        <end position="642"/>
    </location>
</feature>
<feature type="compositionally biased region" description="Low complexity" evidence="1">
    <location>
        <begin position="544"/>
        <end position="565"/>
    </location>
</feature>
<comment type="caution">
    <text evidence="2">The sequence shown here is derived from an EMBL/GenBank/DDBJ whole genome shotgun (WGS) entry which is preliminary data.</text>
</comment>
<feature type="compositionally biased region" description="Polar residues" evidence="1">
    <location>
        <begin position="454"/>
        <end position="463"/>
    </location>
</feature>
<reference evidence="2" key="1">
    <citation type="journal article" date="2021" name="Nat. Commun.">
        <title>Genetic determinants of endophytism in the Arabidopsis root mycobiome.</title>
        <authorList>
            <person name="Mesny F."/>
            <person name="Miyauchi S."/>
            <person name="Thiergart T."/>
            <person name="Pickel B."/>
            <person name="Atanasova L."/>
            <person name="Karlsson M."/>
            <person name="Huettel B."/>
            <person name="Barry K.W."/>
            <person name="Haridas S."/>
            <person name="Chen C."/>
            <person name="Bauer D."/>
            <person name="Andreopoulos W."/>
            <person name="Pangilinan J."/>
            <person name="LaButti K."/>
            <person name="Riley R."/>
            <person name="Lipzen A."/>
            <person name="Clum A."/>
            <person name="Drula E."/>
            <person name="Henrissat B."/>
            <person name="Kohler A."/>
            <person name="Grigoriev I.V."/>
            <person name="Martin F.M."/>
            <person name="Hacquard S."/>
        </authorList>
    </citation>
    <scope>NUCLEOTIDE SEQUENCE</scope>
    <source>
        <strain evidence="2">MPI-CAGE-CH-0243</strain>
    </source>
</reference>
<feature type="compositionally biased region" description="Low complexity" evidence="1">
    <location>
        <begin position="652"/>
        <end position="674"/>
    </location>
</feature>
<protein>
    <recommendedName>
        <fullName evidence="4">LisH domain-containing protein</fullName>
    </recommendedName>
</protein>
<feature type="compositionally biased region" description="Low complexity" evidence="1">
    <location>
        <begin position="509"/>
        <end position="528"/>
    </location>
</feature>
<dbReference type="AlphaFoldDB" id="A0A9P9EJT9"/>
<feature type="region of interest" description="Disordered" evidence="1">
    <location>
        <begin position="343"/>
        <end position="364"/>
    </location>
</feature>
<evidence type="ECO:0000313" key="2">
    <source>
        <dbReference type="EMBL" id="KAH7138417.1"/>
    </source>
</evidence>
<name>A0A9P9EJT9_9PLEO</name>
<accession>A0A9P9EJT9</accession>
<dbReference type="OrthoDB" id="5600002at2759"/>
<dbReference type="EMBL" id="JAGMWT010000001">
    <property type="protein sequence ID" value="KAH7138417.1"/>
    <property type="molecule type" value="Genomic_DNA"/>
</dbReference>
<dbReference type="Proteomes" id="UP000700596">
    <property type="component" value="Unassembled WGS sequence"/>
</dbReference>
<feature type="compositionally biased region" description="Pro residues" evidence="1">
    <location>
        <begin position="566"/>
        <end position="576"/>
    </location>
</feature>
<gene>
    <name evidence="2" type="ORF">B0J11DRAFT_14734</name>
</gene>
<sequence length="740" mass="79455">MQSIPNPQHQQMMAMNAGMGGGPVNGTPVMANLQRPPQRADTMPQPKDPFQQLNTYIYDYFIRNNQKGLAKAMVESEIKMNLVRQGKTSPNGRNVNGVDGMDDNDGLPKAELPPDQLCDNSFLGDWWCQFWDIWSATRNRGSGDQKSAQYAMHTRSLAQMQNDQRSQRMMMSNVNGAMNGNMNGMNAQQYQNMLRMQNSVGANNDLKRQAMNNQNRTGQNPMANMNMNKQAMMSAQMQRDGSGMDMNGQRPQSPGSADNAPSPNKRPRVDGPMNTANMGGNSFNEFAPQGQNVQQKSLEVYTQSLTQHHGAALNNHAMAQGMNAGVQGSPMAQQGLEGQHDMFAGNQQRPSMPAGAPGQPQQGNHALQDYQMQLMLLEQQNKKRLLMARQEQDSISGNNPHSQATAGGQNFASVMSPQGGNRPGPSPNPTDMKRGTPKLNQVGLPGSPMPDAAMQQQRNSPTPSMGFDPNQMPPGMPPQFGVVPGAYPQMPQNPMMRPPSSHPGAFNGQLSQQQQIEVMQQQARMQNGGWRGPGGPGGPGPQGPQGMMQGQGQPMAGPMNPQQRNPMPPPPAPPAGEQPRAQEPSPSQPAPAPPTPNQGNKPNPKKKPTKNDKKPAKAKGATGATPAASGEDPPPTPTPSTPITPMHPKSFGQNGQPQPGQPQGQPQPSAGPPQSNMDSNPASYPLDTELEFPFDMGADSDLNSFDFESFLHVGDDPNGFGGLGPDFFSAESGVEAGGEL</sequence>